<dbReference type="GO" id="GO:0010181">
    <property type="term" value="F:FMN binding"/>
    <property type="evidence" value="ECO:0007669"/>
    <property type="project" value="InterPro"/>
</dbReference>
<dbReference type="OrthoDB" id="72788at2759"/>
<dbReference type="GO" id="GO:0003959">
    <property type="term" value="F:NADPH dehydrogenase activity"/>
    <property type="evidence" value="ECO:0007669"/>
    <property type="project" value="InterPro"/>
</dbReference>
<evidence type="ECO:0000256" key="4">
    <source>
        <dbReference type="ARBA" id="ARBA00022857"/>
    </source>
</evidence>
<dbReference type="RefSeq" id="XP_045955566.1">
    <property type="nucleotide sequence ID" value="XM_046103584.1"/>
</dbReference>
<evidence type="ECO:0000259" key="6">
    <source>
        <dbReference type="Pfam" id="PF00724"/>
    </source>
</evidence>
<keyword evidence="2" id="KW-0285">Flavoprotein</keyword>
<protein>
    <recommendedName>
        <fullName evidence="6">NADH:flavin oxidoreductase/NADH oxidase N-terminal domain-containing protein</fullName>
    </recommendedName>
</protein>
<evidence type="ECO:0000313" key="8">
    <source>
        <dbReference type="Proteomes" id="UP000758603"/>
    </source>
</evidence>
<dbReference type="InterPro" id="IPR013785">
    <property type="entry name" value="Aldolase_TIM"/>
</dbReference>
<proteinExistence type="predicted"/>
<keyword evidence="5" id="KW-0560">Oxidoreductase</keyword>
<evidence type="ECO:0000256" key="3">
    <source>
        <dbReference type="ARBA" id="ARBA00022643"/>
    </source>
</evidence>
<organism evidence="7 8">
    <name type="scientific">Truncatella angustata</name>
    <dbReference type="NCBI Taxonomy" id="152316"/>
    <lineage>
        <taxon>Eukaryota</taxon>
        <taxon>Fungi</taxon>
        <taxon>Dikarya</taxon>
        <taxon>Ascomycota</taxon>
        <taxon>Pezizomycotina</taxon>
        <taxon>Sordariomycetes</taxon>
        <taxon>Xylariomycetidae</taxon>
        <taxon>Amphisphaeriales</taxon>
        <taxon>Sporocadaceae</taxon>
        <taxon>Truncatella</taxon>
    </lineage>
</organism>
<dbReference type="SUPFAM" id="SSF51395">
    <property type="entry name" value="FMN-linked oxidoreductases"/>
    <property type="match status" value="1"/>
</dbReference>
<dbReference type="GeneID" id="70132476"/>
<comment type="cofactor">
    <cofactor evidence="1">
        <name>FMN</name>
        <dbReference type="ChEBI" id="CHEBI:58210"/>
    </cofactor>
</comment>
<comment type="caution">
    <text evidence="7">The sequence shown here is derived from an EMBL/GenBank/DDBJ whole genome shotgun (WGS) entry which is preliminary data.</text>
</comment>
<name>A0A9P8ZVU2_9PEZI</name>
<evidence type="ECO:0000256" key="2">
    <source>
        <dbReference type="ARBA" id="ARBA00022630"/>
    </source>
</evidence>
<keyword evidence="8" id="KW-1185">Reference proteome</keyword>
<evidence type="ECO:0000256" key="5">
    <source>
        <dbReference type="ARBA" id="ARBA00023002"/>
    </source>
</evidence>
<reference evidence="7" key="1">
    <citation type="journal article" date="2021" name="Nat. Commun.">
        <title>Genetic determinants of endophytism in the Arabidopsis root mycobiome.</title>
        <authorList>
            <person name="Mesny F."/>
            <person name="Miyauchi S."/>
            <person name="Thiergart T."/>
            <person name="Pickel B."/>
            <person name="Atanasova L."/>
            <person name="Karlsson M."/>
            <person name="Huettel B."/>
            <person name="Barry K.W."/>
            <person name="Haridas S."/>
            <person name="Chen C."/>
            <person name="Bauer D."/>
            <person name="Andreopoulos W."/>
            <person name="Pangilinan J."/>
            <person name="LaButti K."/>
            <person name="Riley R."/>
            <person name="Lipzen A."/>
            <person name="Clum A."/>
            <person name="Drula E."/>
            <person name="Henrissat B."/>
            <person name="Kohler A."/>
            <person name="Grigoriev I.V."/>
            <person name="Martin F.M."/>
            <person name="Hacquard S."/>
        </authorList>
    </citation>
    <scope>NUCLEOTIDE SEQUENCE</scope>
    <source>
        <strain evidence="7">MPI-SDFR-AT-0073</strain>
    </source>
</reference>
<keyword evidence="4" id="KW-0521">NADP</keyword>
<evidence type="ECO:0000256" key="1">
    <source>
        <dbReference type="ARBA" id="ARBA00001917"/>
    </source>
</evidence>
<evidence type="ECO:0000313" key="7">
    <source>
        <dbReference type="EMBL" id="KAH6649059.1"/>
    </source>
</evidence>
<dbReference type="EMBL" id="JAGPXC010000007">
    <property type="protein sequence ID" value="KAH6649059.1"/>
    <property type="molecule type" value="Genomic_DNA"/>
</dbReference>
<keyword evidence="3" id="KW-0288">FMN</keyword>
<dbReference type="CDD" id="cd02932">
    <property type="entry name" value="OYE_YqiM_FMN"/>
    <property type="match status" value="1"/>
</dbReference>
<dbReference type="Pfam" id="PF00724">
    <property type="entry name" value="Oxidored_FMN"/>
    <property type="match status" value="1"/>
</dbReference>
<dbReference type="GO" id="GO:0050661">
    <property type="term" value="F:NADP binding"/>
    <property type="evidence" value="ECO:0007669"/>
    <property type="project" value="InterPro"/>
</dbReference>
<dbReference type="InterPro" id="IPR044152">
    <property type="entry name" value="YqjM-like"/>
</dbReference>
<dbReference type="Proteomes" id="UP000758603">
    <property type="component" value="Unassembled WGS sequence"/>
</dbReference>
<dbReference type="Gene3D" id="3.20.20.70">
    <property type="entry name" value="Aldolase class I"/>
    <property type="match status" value="1"/>
</dbReference>
<dbReference type="AlphaFoldDB" id="A0A9P8ZVU2"/>
<dbReference type="PANTHER" id="PTHR43303:SF4">
    <property type="entry name" value="NADPH DEHYDROGENASE C23G7.10C-RELATED"/>
    <property type="match status" value="1"/>
</dbReference>
<dbReference type="PANTHER" id="PTHR43303">
    <property type="entry name" value="NADPH DEHYDROGENASE C23G7.10C-RELATED"/>
    <property type="match status" value="1"/>
</dbReference>
<gene>
    <name evidence="7" type="ORF">BKA67DRAFT_576661</name>
</gene>
<dbReference type="InterPro" id="IPR001155">
    <property type="entry name" value="OxRdtase_FMN_N"/>
</dbReference>
<feature type="domain" description="NADH:flavin oxidoreductase/NADH oxidase N-terminal" evidence="6">
    <location>
        <begin position="56"/>
        <end position="403"/>
    </location>
</feature>
<accession>A0A9P8ZVU2</accession>
<sequence>MSAYQIQRLSLYQQEANGPKSLRNVAAPDVPFFTPAQDPAPGTAIRQQPGGKPIPKLFTPLQIRDVKMPNRICVSPMCQYSCHDGFHTPWHIAHYGGIAQRGPGLLMVEATAVQANGRITPEDSGIWLDAHMETLKKHVDFAHSQNSLIGIQLSHAGRKASTVAPWLQSTGVATKEVYGWPDNVFGPTDVPFSEDTPKPRAMTLADIQELRKDFVSGAQRAIRAGFDVIELHFAHGYLVSTFLTPAVNQRSDKYGGSFENRTRLALEIVEDLRAIMPSGMPLFVRISATDWLAANPEYQGPSWSVEDSAKLALLLAERGVDVLDVSSGGTHVLQKPISGPGYQAGFAKQIKETVGNKLLVSSVGNIKTGELAEQLILGGKDANDTPLDLIAAARPFQKNPGLVLAWADDLDVAISVAHQIGWGFRGRSKKTSQNVV</sequence>